<dbReference type="VEuPathDB" id="FungiDB:FOC4_g10006741"/>
<dbReference type="InterPro" id="IPR001128">
    <property type="entry name" value="Cyt_P450"/>
</dbReference>
<evidence type="ECO:0000256" key="4">
    <source>
        <dbReference type="ARBA" id="ARBA00022617"/>
    </source>
</evidence>
<dbReference type="VEuPathDB" id="FungiDB:FOXG_04264"/>
<evidence type="ECO:0000313" key="13">
    <source>
        <dbReference type="Proteomes" id="UP000219369"/>
    </source>
</evidence>
<dbReference type="OrthoDB" id="1844152at2759"/>
<evidence type="ECO:0000256" key="7">
    <source>
        <dbReference type="ARBA" id="ARBA00023004"/>
    </source>
</evidence>
<keyword evidence="11" id="KW-1133">Transmembrane helix</keyword>
<evidence type="ECO:0000256" key="5">
    <source>
        <dbReference type="ARBA" id="ARBA00022723"/>
    </source>
</evidence>
<dbReference type="VEuPathDB" id="FungiDB:FOIG_06634"/>
<gene>
    <name evidence="12" type="ORF">FRV6_01197</name>
</gene>
<dbReference type="GO" id="GO:0004497">
    <property type="term" value="F:monooxygenase activity"/>
    <property type="evidence" value="ECO:0007669"/>
    <property type="project" value="UniProtKB-KW"/>
</dbReference>
<dbReference type="GO" id="GO:0016020">
    <property type="term" value="C:membrane"/>
    <property type="evidence" value="ECO:0007669"/>
    <property type="project" value="UniProtKB-SubCell"/>
</dbReference>
<dbReference type="InterPro" id="IPR002401">
    <property type="entry name" value="Cyt_P450_E_grp-I"/>
</dbReference>
<evidence type="ECO:0000256" key="10">
    <source>
        <dbReference type="RuleBase" id="RU000461"/>
    </source>
</evidence>
<dbReference type="VEuPathDB" id="FungiDB:HZS61_014379"/>
<accession>A0A2H3SUD9</accession>
<comment type="subcellular location">
    <subcellularLocation>
        <location evidence="2">Membrane</location>
        <topology evidence="2">Single-pass membrane protein</topology>
    </subcellularLocation>
</comment>
<dbReference type="SUPFAM" id="SSF48264">
    <property type="entry name" value="Cytochrome P450"/>
    <property type="match status" value="1"/>
</dbReference>
<keyword evidence="5 9" id="KW-0479">Metal-binding</keyword>
<keyword evidence="8 10" id="KW-0503">Monooxygenase</keyword>
<dbReference type="GO" id="GO:0020037">
    <property type="term" value="F:heme binding"/>
    <property type="evidence" value="ECO:0007669"/>
    <property type="project" value="InterPro"/>
</dbReference>
<keyword evidence="6 10" id="KW-0560">Oxidoreductase</keyword>
<dbReference type="PROSITE" id="PS00086">
    <property type="entry name" value="CYTOCHROME_P450"/>
    <property type="match status" value="1"/>
</dbReference>
<comment type="similarity">
    <text evidence="3 10">Belongs to the cytochrome P450 family.</text>
</comment>
<dbReference type="EMBL" id="FMJY01000001">
    <property type="protein sequence ID" value="SCO76985.1"/>
    <property type="molecule type" value="Genomic_DNA"/>
</dbReference>
<keyword evidence="11" id="KW-0812">Transmembrane</keyword>
<dbReference type="GO" id="GO:0005506">
    <property type="term" value="F:iron ion binding"/>
    <property type="evidence" value="ECO:0007669"/>
    <property type="project" value="InterPro"/>
</dbReference>
<dbReference type="InterPro" id="IPR017972">
    <property type="entry name" value="Cyt_P450_CS"/>
</dbReference>
<dbReference type="PANTHER" id="PTHR46206">
    <property type="entry name" value="CYTOCHROME P450"/>
    <property type="match status" value="1"/>
</dbReference>
<sequence length="528" mass="59845">MNAFITLIEHLELAGSRALRIVVASAVLWGATGLLALAWWTCKQLFDEGALPYPVVGDTHAQSFEENLILGMQKYRDSPFILAGSRPPLLILPMAVFHECHNMPNDRISIIAEHEDKFQGKYTHITTIRPEIPATIRQDVTRNMSNIILDFQDELAYASEQWSRTSNWTSVPLYKMMLRTVALLSGRAFVGLPLCRDQAWLQASIGYTVDCISIRDQLHTWSPILRPLIGPFLPSVRSVRRHLRFAATIMAPLISQALQEDGKQRQKGALPTDQTESRGTFISWLLRHLPEELRIPEQVGLDQMLVSFAAIHTTTMALTKVIWELAKRPEYIEPLRAEMHDVFGSEVSTRAICINKDALSRLQKLDSFIREVQRWCPSTFVTPSRRVMKSMTLSNGIKLPRGTSIAFPGHAIHMSEETPTFSPNLSTDFTNPSPRIFDGFRYSNLRSIKGQESHHQAATTGPDYLIFNHGKHACPGRFFAICEIKMILIELLGKYDFRLEDGKPGPELIRVGTETRLDTKACFEIRRR</sequence>
<dbReference type="InterPro" id="IPR036396">
    <property type="entry name" value="Cyt_P450_sf"/>
</dbReference>
<protein>
    <submittedName>
        <fullName evidence="12">Gibberellin cluster-C13-oxidase</fullName>
    </submittedName>
</protein>
<evidence type="ECO:0000256" key="3">
    <source>
        <dbReference type="ARBA" id="ARBA00010617"/>
    </source>
</evidence>
<dbReference type="Pfam" id="PF00067">
    <property type="entry name" value="p450"/>
    <property type="match status" value="1"/>
</dbReference>
<feature type="binding site" description="axial binding residue" evidence="9">
    <location>
        <position position="474"/>
    </location>
    <ligand>
        <name>heme</name>
        <dbReference type="ChEBI" id="CHEBI:30413"/>
    </ligand>
    <ligandPart>
        <name>Fe</name>
        <dbReference type="ChEBI" id="CHEBI:18248"/>
    </ligandPart>
</feature>
<feature type="transmembrane region" description="Helical" evidence="11">
    <location>
        <begin position="21"/>
        <end position="40"/>
    </location>
</feature>
<dbReference type="GO" id="GO:0016705">
    <property type="term" value="F:oxidoreductase activity, acting on paired donors, with incorporation or reduction of molecular oxygen"/>
    <property type="evidence" value="ECO:0007669"/>
    <property type="project" value="InterPro"/>
</dbReference>
<dbReference type="Gene3D" id="1.10.630.10">
    <property type="entry name" value="Cytochrome P450"/>
    <property type="match status" value="1"/>
</dbReference>
<evidence type="ECO:0000256" key="2">
    <source>
        <dbReference type="ARBA" id="ARBA00004167"/>
    </source>
</evidence>
<evidence type="ECO:0000256" key="11">
    <source>
        <dbReference type="SAM" id="Phobius"/>
    </source>
</evidence>
<organism evidence="12 13">
    <name type="scientific">Fusarium oxysporum</name>
    <name type="common">Fusarium vascular wilt</name>
    <dbReference type="NCBI Taxonomy" id="5507"/>
    <lineage>
        <taxon>Eukaryota</taxon>
        <taxon>Fungi</taxon>
        <taxon>Dikarya</taxon>
        <taxon>Ascomycota</taxon>
        <taxon>Pezizomycotina</taxon>
        <taxon>Sordariomycetes</taxon>
        <taxon>Hypocreomycetidae</taxon>
        <taxon>Hypocreales</taxon>
        <taxon>Nectriaceae</taxon>
        <taxon>Fusarium</taxon>
        <taxon>Fusarium oxysporum species complex</taxon>
    </lineage>
</organism>
<name>A0A2H3SUD9_FUSOX</name>
<dbReference type="AlphaFoldDB" id="A0A2H3SUD9"/>
<comment type="cofactor">
    <cofactor evidence="1 9">
        <name>heme</name>
        <dbReference type="ChEBI" id="CHEBI:30413"/>
    </cofactor>
</comment>
<dbReference type="VEuPathDB" id="FungiDB:FOZG_02839"/>
<dbReference type="VEuPathDB" id="FungiDB:FOC1_g10006622"/>
<keyword evidence="4 9" id="KW-0349">Heme</keyword>
<evidence type="ECO:0000256" key="6">
    <source>
        <dbReference type="ARBA" id="ARBA00023002"/>
    </source>
</evidence>
<evidence type="ECO:0000256" key="8">
    <source>
        <dbReference type="ARBA" id="ARBA00023033"/>
    </source>
</evidence>
<evidence type="ECO:0000313" key="12">
    <source>
        <dbReference type="EMBL" id="SCO76985.1"/>
    </source>
</evidence>
<keyword evidence="7 9" id="KW-0408">Iron</keyword>
<dbReference type="PRINTS" id="PR00463">
    <property type="entry name" value="EP450I"/>
</dbReference>
<dbReference type="PANTHER" id="PTHR46206:SF6">
    <property type="entry name" value="CYTOCHROME P450 MONOOXYGENASE AN1598-RELATED"/>
    <property type="match status" value="1"/>
</dbReference>
<dbReference type="Proteomes" id="UP000219369">
    <property type="component" value="Unassembled WGS sequence"/>
</dbReference>
<dbReference type="VEuPathDB" id="FungiDB:FOMG_02915"/>
<evidence type="ECO:0000256" key="1">
    <source>
        <dbReference type="ARBA" id="ARBA00001971"/>
    </source>
</evidence>
<dbReference type="CDD" id="cd11041">
    <property type="entry name" value="CYP503A1-like"/>
    <property type="match status" value="1"/>
</dbReference>
<proteinExistence type="inferred from homology"/>
<evidence type="ECO:0000256" key="9">
    <source>
        <dbReference type="PIRSR" id="PIRSR602401-1"/>
    </source>
</evidence>
<reference evidence="13" key="1">
    <citation type="submission" date="2016-09" db="EMBL/GenBank/DDBJ databases">
        <authorList>
            <person name="Guldener U."/>
        </authorList>
    </citation>
    <scope>NUCLEOTIDE SEQUENCE [LARGE SCALE GENOMIC DNA]</scope>
    <source>
        <strain evidence="13">V64-1</strain>
    </source>
</reference>
<keyword evidence="11" id="KW-0472">Membrane</keyword>